<feature type="transmembrane region" description="Helical" evidence="7">
    <location>
        <begin position="172"/>
        <end position="190"/>
    </location>
</feature>
<feature type="transmembrane region" description="Helical" evidence="7">
    <location>
        <begin position="99"/>
        <end position="119"/>
    </location>
</feature>
<dbReference type="GO" id="GO:0055085">
    <property type="term" value="P:transmembrane transport"/>
    <property type="evidence" value="ECO:0007669"/>
    <property type="project" value="InterPro"/>
</dbReference>
<dbReference type="EMBL" id="BARU01010177">
    <property type="protein sequence ID" value="GAH45682.1"/>
    <property type="molecule type" value="Genomic_DNA"/>
</dbReference>
<dbReference type="PANTHER" id="PTHR30183:SF3">
    <property type="entry name" value="MOLYBDENUM TRANSPORT SYSTEM PERMEASE PROTEIN MODB"/>
    <property type="match status" value="1"/>
</dbReference>
<dbReference type="PROSITE" id="PS50928">
    <property type="entry name" value="ABC_TM1"/>
    <property type="match status" value="1"/>
</dbReference>
<protein>
    <recommendedName>
        <fullName evidence="8">ABC transmembrane type-1 domain-containing protein</fullName>
    </recommendedName>
</protein>
<sequence>SVDFQSLANTAGDANVQAAIGLSMSMALFATIGSLILGVPLGYLLARREFIGRGFIQGIVDVPIVMPHLVSGIALLMVFGMNGIIGAPLSDLGIKFVDAWPGIVIAMMFVSVPFVVNSARDGFAAVDPRLENVGRSLGASRTQVFSKLAIPLSLRSIITGSIMCWARAISEFGSVIILVYFPMIATTLIYDRFTSFGLSSSRPIAVLLVLICLIVIIILRMVANFNARKPSVWGGGV</sequence>
<accession>X1FL38</accession>
<evidence type="ECO:0000256" key="3">
    <source>
        <dbReference type="ARBA" id="ARBA00022475"/>
    </source>
</evidence>
<comment type="subcellular location">
    <subcellularLocation>
        <location evidence="1">Cell membrane</location>
        <topology evidence="1">Multi-pass membrane protein</topology>
    </subcellularLocation>
</comment>
<proteinExistence type="predicted"/>
<gene>
    <name evidence="9" type="ORF">S03H2_19483</name>
</gene>
<feature type="transmembrane region" description="Helical" evidence="7">
    <location>
        <begin position="58"/>
        <end position="79"/>
    </location>
</feature>
<dbReference type="PANTHER" id="PTHR30183">
    <property type="entry name" value="MOLYBDENUM TRANSPORT SYSTEM PERMEASE PROTEIN MODB"/>
    <property type="match status" value="1"/>
</dbReference>
<dbReference type="InterPro" id="IPR000515">
    <property type="entry name" value="MetI-like"/>
</dbReference>
<organism evidence="9">
    <name type="scientific">marine sediment metagenome</name>
    <dbReference type="NCBI Taxonomy" id="412755"/>
    <lineage>
        <taxon>unclassified sequences</taxon>
        <taxon>metagenomes</taxon>
        <taxon>ecological metagenomes</taxon>
    </lineage>
</organism>
<evidence type="ECO:0000256" key="2">
    <source>
        <dbReference type="ARBA" id="ARBA00022448"/>
    </source>
</evidence>
<comment type="caution">
    <text evidence="9">The sequence shown here is derived from an EMBL/GenBank/DDBJ whole genome shotgun (WGS) entry which is preliminary data.</text>
</comment>
<feature type="transmembrane region" description="Helical" evidence="7">
    <location>
        <begin position="202"/>
        <end position="223"/>
    </location>
</feature>
<dbReference type="Gene3D" id="1.10.3720.10">
    <property type="entry name" value="MetI-like"/>
    <property type="match status" value="1"/>
</dbReference>
<dbReference type="GO" id="GO:0005886">
    <property type="term" value="C:plasma membrane"/>
    <property type="evidence" value="ECO:0007669"/>
    <property type="project" value="UniProtKB-SubCell"/>
</dbReference>
<dbReference type="Pfam" id="PF00528">
    <property type="entry name" value="BPD_transp_1"/>
    <property type="match status" value="1"/>
</dbReference>
<evidence type="ECO:0000256" key="5">
    <source>
        <dbReference type="ARBA" id="ARBA00022989"/>
    </source>
</evidence>
<dbReference type="AlphaFoldDB" id="X1FL38"/>
<evidence type="ECO:0000256" key="4">
    <source>
        <dbReference type="ARBA" id="ARBA00022692"/>
    </source>
</evidence>
<keyword evidence="6 7" id="KW-0472">Membrane</keyword>
<keyword evidence="3" id="KW-1003">Cell membrane</keyword>
<feature type="domain" description="ABC transmembrane type-1" evidence="8">
    <location>
        <begin position="20"/>
        <end position="223"/>
    </location>
</feature>
<reference evidence="9" key="1">
    <citation type="journal article" date="2014" name="Front. Microbiol.">
        <title>High frequency of phylogenetically diverse reductive dehalogenase-homologous genes in deep subseafloor sedimentary metagenomes.</title>
        <authorList>
            <person name="Kawai M."/>
            <person name="Futagami T."/>
            <person name="Toyoda A."/>
            <person name="Takaki Y."/>
            <person name="Nishi S."/>
            <person name="Hori S."/>
            <person name="Arai W."/>
            <person name="Tsubouchi T."/>
            <person name="Morono Y."/>
            <person name="Uchiyama I."/>
            <person name="Ito T."/>
            <person name="Fujiyama A."/>
            <person name="Inagaki F."/>
            <person name="Takami H."/>
        </authorList>
    </citation>
    <scope>NUCLEOTIDE SEQUENCE</scope>
    <source>
        <strain evidence="9">Expedition CK06-06</strain>
    </source>
</reference>
<dbReference type="InterPro" id="IPR035906">
    <property type="entry name" value="MetI-like_sf"/>
</dbReference>
<evidence type="ECO:0000259" key="8">
    <source>
        <dbReference type="PROSITE" id="PS50928"/>
    </source>
</evidence>
<evidence type="ECO:0000256" key="6">
    <source>
        <dbReference type="ARBA" id="ARBA00023136"/>
    </source>
</evidence>
<keyword evidence="4 7" id="KW-0812">Transmembrane</keyword>
<feature type="non-terminal residue" evidence="9">
    <location>
        <position position="1"/>
    </location>
</feature>
<evidence type="ECO:0000256" key="1">
    <source>
        <dbReference type="ARBA" id="ARBA00004651"/>
    </source>
</evidence>
<name>X1FL38_9ZZZZ</name>
<keyword evidence="2" id="KW-0813">Transport</keyword>
<evidence type="ECO:0000256" key="7">
    <source>
        <dbReference type="SAM" id="Phobius"/>
    </source>
</evidence>
<feature type="transmembrane region" description="Helical" evidence="7">
    <location>
        <begin position="20"/>
        <end position="46"/>
    </location>
</feature>
<keyword evidence="5 7" id="KW-1133">Transmembrane helix</keyword>
<evidence type="ECO:0000313" key="9">
    <source>
        <dbReference type="EMBL" id="GAH45682.1"/>
    </source>
</evidence>
<dbReference type="CDD" id="cd06261">
    <property type="entry name" value="TM_PBP2"/>
    <property type="match status" value="1"/>
</dbReference>
<dbReference type="SUPFAM" id="SSF161098">
    <property type="entry name" value="MetI-like"/>
    <property type="match status" value="1"/>
</dbReference>